<evidence type="ECO:0000259" key="2">
    <source>
        <dbReference type="PROSITE" id="PS51782"/>
    </source>
</evidence>
<dbReference type="Proteomes" id="UP001501321">
    <property type="component" value="Unassembled WGS sequence"/>
</dbReference>
<dbReference type="InterPro" id="IPR008258">
    <property type="entry name" value="Transglycosylase_SLT_dom_1"/>
</dbReference>
<feature type="domain" description="LysM" evidence="2">
    <location>
        <begin position="334"/>
        <end position="378"/>
    </location>
</feature>
<dbReference type="Pfam" id="PF01476">
    <property type="entry name" value="LysM"/>
    <property type="match status" value="3"/>
</dbReference>
<dbReference type="InterPro" id="IPR000189">
    <property type="entry name" value="Transglyc_AS"/>
</dbReference>
<dbReference type="InterPro" id="IPR023346">
    <property type="entry name" value="Lysozyme-like_dom_sf"/>
</dbReference>
<dbReference type="PROSITE" id="PS51782">
    <property type="entry name" value="LYSM"/>
    <property type="match status" value="3"/>
</dbReference>
<dbReference type="SMART" id="SM00257">
    <property type="entry name" value="LysM"/>
    <property type="match status" value="3"/>
</dbReference>
<dbReference type="PROSITE" id="PS51257">
    <property type="entry name" value="PROKAR_LIPOPROTEIN"/>
    <property type="match status" value="1"/>
</dbReference>
<sequence>MKLRVTLLGALLLTGCQTLQTTEQSDRPDESMPEIMVVQHHSVQARSAHDRSESSEQRQTDIWAHMASQMTLEVPDDPEIQRFRDWYLRHPKTLTDVAERAAPFLYLVVDEIEQNQMPMELALLPIVESAYNPNARSHGNAVGLWQFLAPTGRRFGLKRDAWYDGRRDVAASTQAAMAYFTYLNEFFDGDWYNTLAAYNAGEGRIQQAIRKQQKAGKPTDFWSLQLPRETRAYVPRLLALADIIKQADHYGVTLPPVPNRPKVKRIDTGGQVDLNQVADMAGLSLSQLKALNPGYSRNVSSPNGPFHLLVPVSKAEPLELALAELSPRQKANWGSYVVKRGDTLGEIALNHGVTVAQLKRSNQLDNTRSLRVGQSLVIPNDQAQQLQRELDRLTASNNRRFHTVKEGESLWSISRTYQISEAELRRWNQLSDKAAIKSGQQLAVRKPAKSATASKATMIRYQIRQGDSLSSIAEQFNVSVTDLVRWNQLSDTRRIKTGDTLRIRSLTGV</sequence>
<evidence type="ECO:0000313" key="4">
    <source>
        <dbReference type="Proteomes" id="UP001501321"/>
    </source>
</evidence>
<organism evidence="3 4">
    <name type="scientific">Pseudaeromonas paramecii</name>
    <dbReference type="NCBI Taxonomy" id="2138166"/>
    <lineage>
        <taxon>Bacteria</taxon>
        <taxon>Pseudomonadati</taxon>
        <taxon>Pseudomonadota</taxon>
        <taxon>Gammaproteobacteria</taxon>
        <taxon>Aeromonadales</taxon>
        <taxon>Aeromonadaceae</taxon>
        <taxon>Pseudaeromonas</taxon>
    </lineage>
</organism>
<proteinExistence type="inferred from homology"/>
<dbReference type="RefSeq" id="WP_345010979.1">
    <property type="nucleotide sequence ID" value="NZ_BAABFC010000009.1"/>
</dbReference>
<evidence type="ECO:0000256" key="1">
    <source>
        <dbReference type="ARBA" id="ARBA00007734"/>
    </source>
</evidence>
<comment type="similarity">
    <text evidence="1">Belongs to the transglycosylase Slt family.</text>
</comment>
<dbReference type="Gene3D" id="3.10.350.10">
    <property type="entry name" value="LysM domain"/>
    <property type="match status" value="3"/>
</dbReference>
<dbReference type="Gene3D" id="1.10.530.10">
    <property type="match status" value="1"/>
</dbReference>
<evidence type="ECO:0000313" key="3">
    <source>
        <dbReference type="EMBL" id="GAA4496512.1"/>
    </source>
</evidence>
<dbReference type="CDD" id="cd00118">
    <property type="entry name" value="LysM"/>
    <property type="match status" value="3"/>
</dbReference>
<dbReference type="SUPFAM" id="SSF54106">
    <property type="entry name" value="LysM domain"/>
    <property type="match status" value="3"/>
</dbReference>
<dbReference type="Pfam" id="PF01464">
    <property type="entry name" value="SLT"/>
    <property type="match status" value="1"/>
</dbReference>
<accession>A0ABP8Q3U4</accession>
<name>A0ABP8Q3U4_9GAMM</name>
<dbReference type="PANTHER" id="PTHR33734:SF22">
    <property type="entry name" value="MEMBRANE-BOUND LYTIC MUREIN TRANSGLYCOSYLASE D"/>
    <property type="match status" value="1"/>
</dbReference>
<dbReference type="InterPro" id="IPR018392">
    <property type="entry name" value="LysM"/>
</dbReference>
<dbReference type="PROSITE" id="PS00922">
    <property type="entry name" value="TRANSGLYCOSYLASE"/>
    <property type="match status" value="1"/>
</dbReference>
<dbReference type="CDD" id="cd16894">
    <property type="entry name" value="MltD-like"/>
    <property type="match status" value="1"/>
</dbReference>
<dbReference type="SUPFAM" id="SSF53955">
    <property type="entry name" value="Lysozyme-like"/>
    <property type="match status" value="1"/>
</dbReference>
<protein>
    <submittedName>
        <fullName evidence="3">LysM peptidoglycan-binding domain-containing protein</fullName>
    </submittedName>
</protein>
<keyword evidence="4" id="KW-1185">Reference proteome</keyword>
<dbReference type="EMBL" id="BAABFC010000009">
    <property type="protein sequence ID" value="GAA4496512.1"/>
    <property type="molecule type" value="Genomic_DNA"/>
</dbReference>
<dbReference type="PANTHER" id="PTHR33734">
    <property type="entry name" value="LYSM DOMAIN-CONTAINING GPI-ANCHORED PROTEIN 2"/>
    <property type="match status" value="1"/>
</dbReference>
<feature type="domain" description="LysM" evidence="2">
    <location>
        <begin position="459"/>
        <end position="503"/>
    </location>
</feature>
<reference evidence="4" key="1">
    <citation type="journal article" date="2019" name="Int. J. Syst. Evol. Microbiol.">
        <title>The Global Catalogue of Microorganisms (GCM) 10K type strain sequencing project: providing services to taxonomists for standard genome sequencing and annotation.</title>
        <authorList>
            <consortium name="The Broad Institute Genomics Platform"/>
            <consortium name="The Broad Institute Genome Sequencing Center for Infectious Disease"/>
            <person name="Wu L."/>
            <person name="Ma J."/>
        </authorList>
    </citation>
    <scope>NUCLEOTIDE SEQUENCE [LARGE SCALE GENOMIC DNA]</scope>
    <source>
        <strain evidence="4">JCM 32226</strain>
    </source>
</reference>
<gene>
    <name evidence="3" type="ORF">GCM10023095_11600</name>
</gene>
<comment type="caution">
    <text evidence="3">The sequence shown here is derived from an EMBL/GenBank/DDBJ whole genome shotgun (WGS) entry which is preliminary data.</text>
</comment>
<feature type="domain" description="LysM" evidence="2">
    <location>
        <begin position="400"/>
        <end position="444"/>
    </location>
</feature>
<dbReference type="InterPro" id="IPR036779">
    <property type="entry name" value="LysM_dom_sf"/>
</dbReference>